<dbReference type="Proteomes" id="UP001055108">
    <property type="component" value="Unassembled WGS sequence"/>
</dbReference>
<feature type="domain" description="D-isomer specific 2-hydroxyacid dehydrogenase NAD-binding" evidence="3">
    <location>
        <begin position="109"/>
        <end position="282"/>
    </location>
</feature>
<evidence type="ECO:0000256" key="2">
    <source>
        <dbReference type="ARBA" id="ARBA00023027"/>
    </source>
</evidence>
<dbReference type="InterPro" id="IPR036291">
    <property type="entry name" value="NAD(P)-bd_dom_sf"/>
</dbReference>
<name>A0AA37MAX5_9HYPH</name>
<dbReference type="PANTHER" id="PTHR43333">
    <property type="entry name" value="2-HACID_DH_C DOMAIN-CONTAINING PROTEIN"/>
    <property type="match status" value="1"/>
</dbReference>
<dbReference type="Pfam" id="PF02826">
    <property type="entry name" value="2-Hacid_dh_C"/>
    <property type="match status" value="1"/>
</dbReference>
<accession>A0AA37MAX5</accession>
<reference evidence="4" key="2">
    <citation type="submission" date="2021-08" db="EMBL/GenBank/DDBJ databases">
        <authorList>
            <person name="Tani A."/>
            <person name="Ola A."/>
            <person name="Ogura Y."/>
            <person name="Katsura K."/>
            <person name="Hayashi T."/>
        </authorList>
    </citation>
    <scope>NUCLEOTIDE SEQUENCE</scope>
    <source>
        <strain evidence="4">NBRC 103626</strain>
    </source>
</reference>
<evidence type="ECO:0000313" key="5">
    <source>
        <dbReference type="Proteomes" id="UP001055108"/>
    </source>
</evidence>
<dbReference type="CDD" id="cd12164">
    <property type="entry name" value="GDH_like_2"/>
    <property type="match status" value="1"/>
</dbReference>
<dbReference type="SUPFAM" id="SSF51735">
    <property type="entry name" value="NAD(P)-binding Rossmann-fold domains"/>
    <property type="match status" value="1"/>
</dbReference>
<keyword evidence="1" id="KW-0560">Oxidoreductase</keyword>
<reference evidence="4" key="1">
    <citation type="journal article" date="2016" name="Front. Microbiol.">
        <title>Genome Sequence of the Piezophilic, Mesophilic Sulfate-Reducing Bacterium Desulfovibrio indicus J2T.</title>
        <authorList>
            <person name="Cao J."/>
            <person name="Maignien L."/>
            <person name="Shao Z."/>
            <person name="Alain K."/>
            <person name="Jebbar M."/>
        </authorList>
    </citation>
    <scope>NUCLEOTIDE SEQUENCE</scope>
    <source>
        <strain evidence="4">NBRC 103626</strain>
    </source>
</reference>
<evidence type="ECO:0000313" key="4">
    <source>
        <dbReference type="EMBL" id="GJD78541.1"/>
    </source>
</evidence>
<keyword evidence="5" id="KW-1185">Reference proteome</keyword>
<dbReference type="GO" id="GO:0016491">
    <property type="term" value="F:oxidoreductase activity"/>
    <property type="evidence" value="ECO:0007669"/>
    <property type="project" value="UniProtKB-KW"/>
</dbReference>
<evidence type="ECO:0000259" key="3">
    <source>
        <dbReference type="Pfam" id="PF02826"/>
    </source>
</evidence>
<dbReference type="PANTHER" id="PTHR43333:SF1">
    <property type="entry name" value="D-ISOMER SPECIFIC 2-HYDROXYACID DEHYDROGENASE NAD-BINDING DOMAIN-CONTAINING PROTEIN"/>
    <property type="match status" value="1"/>
</dbReference>
<organism evidence="4 5">
    <name type="scientific">Methylobacterium gregans</name>
    <dbReference type="NCBI Taxonomy" id="374424"/>
    <lineage>
        <taxon>Bacteria</taxon>
        <taxon>Pseudomonadati</taxon>
        <taxon>Pseudomonadota</taxon>
        <taxon>Alphaproteobacteria</taxon>
        <taxon>Hyphomicrobiales</taxon>
        <taxon>Methylobacteriaceae</taxon>
        <taxon>Methylobacterium</taxon>
    </lineage>
</organism>
<dbReference type="AlphaFoldDB" id="A0AA37MAX5"/>
<dbReference type="EMBL" id="BPQM01000036">
    <property type="protein sequence ID" value="GJD78541.1"/>
    <property type="molecule type" value="Genomic_DNA"/>
</dbReference>
<proteinExistence type="predicted"/>
<sequence>MTRPVPRMRCVLLSGTFDLRALCPSALDAASDVIEFLDDPADLPETVRLALAWQPADDALTRYPNLAAVCSVGAGVDSLVTCPSLRPDLSVVRVVDPEQARAMSGFVLWHVIGHQRRFRTYAANQRARRWRYLAPPEASAVPIGLLGYGRIGQRVASDLMALGFPVAAWSRTPREGEPGGVTHHHGPAGLRAMLAGTEVLINLLPLTQETRGLIDAGFLRRLPRGAYLIQVGRGEHLVEEALLDALETGHLSGAALDVFATEPLPETHAFWEHPAVFVTPHEACHASERAIARTLRVTAEAVRAGRRPPDTVDTARGY</sequence>
<dbReference type="GO" id="GO:0051287">
    <property type="term" value="F:NAD binding"/>
    <property type="evidence" value="ECO:0007669"/>
    <property type="project" value="InterPro"/>
</dbReference>
<keyword evidence="2" id="KW-0520">NAD</keyword>
<gene>
    <name evidence="4" type="primary">ghrA_2</name>
    <name evidence="4" type="ORF">NBEOAGPD_1758</name>
</gene>
<dbReference type="InterPro" id="IPR006140">
    <property type="entry name" value="D-isomer_DH_NAD-bd"/>
</dbReference>
<protein>
    <submittedName>
        <fullName evidence="4">Glyoxylate/hydroxypyruvate reductase A</fullName>
    </submittedName>
</protein>
<dbReference type="Gene3D" id="3.40.50.720">
    <property type="entry name" value="NAD(P)-binding Rossmann-like Domain"/>
    <property type="match status" value="2"/>
</dbReference>
<comment type="caution">
    <text evidence="4">The sequence shown here is derived from an EMBL/GenBank/DDBJ whole genome shotgun (WGS) entry which is preliminary data.</text>
</comment>
<dbReference type="RefSeq" id="WP_238302235.1">
    <property type="nucleotide sequence ID" value="NZ_BPQM01000036.1"/>
</dbReference>
<evidence type="ECO:0000256" key="1">
    <source>
        <dbReference type="ARBA" id="ARBA00023002"/>
    </source>
</evidence>